<dbReference type="PROSITE" id="PS50109">
    <property type="entry name" value="HIS_KIN"/>
    <property type="match status" value="1"/>
</dbReference>
<dbReference type="EMBL" id="JBHUFC010000003">
    <property type="protein sequence ID" value="MFD1788294.1"/>
    <property type="molecule type" value="Genomic_DNA"/>
</dbReference>
<evidence type="ECO:0000259" key="15">
    <source>
        <dbReference type="PROSITE" id="PS50109"/>
    </source>
</evidence>
<feature type="domain" description="Histidine kinase" evidence="15">
    <location>
        <begin position="382"/>
        <end position="593"/>
    </location>
</feature>
<evidence type="ECO:0000256" key="13">
    <source>
        <dbReference type="SAM" id="Coils"/>
    </source>
</evidence>
<comment type="subcellular location">
    <subcellularLocation>
        <location evidence="2">Cell membrane</location>
        <topology evidence="2">Multi-pass membrane protein</topology>
    </subcellularLocation>
</comment>
<evidence type="ECO:0000256" key="5">
    <source>
        <dbReference type="ARBA" id="ARBA00022553"/>
    </source>
</evidence>
<dbReference type="SUPFAM" id="SSF47384">
    <property type="entry name" value="Homodimeric domain of signal transducing histidine kinase"/>
    <property type="match status" value="1"/>
</dbReference>
<dbReference type="InterPro" id="IPR029151">
    <property type="entry name" value="Sensor-like_sf"/>
</dbReference>
<evidence type="ECO:0000256" key="7">
    <source>
        <dbReference type="ARBA" id="ARBA00022692"/>
    </source>
</evidence>
<dbReference type="Gene3D" id="6.10.250.3020">
    <property type="match status" value="1"/>
</dbReference>
<dbReference type="Pfam" id="PF02518">
    <property type="entry name" value="HATPase_c"/>
    <property type="match status" value="1"/>
</dbReference>
<keyword evidence="7 14" id="KW-0812">Transmembrane</keyword>
<feature type="coiled-coil region" evidence="13">
    <location>
        <begin position="346"/>
        <end position="373"/>
    </location>
</feature>
<dbReference type="InterPro" id="IPR004358">
    <property type="entry name" value="Sig_transdc_His_kin-like_C"/>
</dbReference>
<dbReference type="InterPro" id="IPR036890">
    <property type="entry name" value="HATPase_C_sf"/>
</dbReference>
<dbReference type="InterPro" id="IPR003594">
    <property type="entry name" value="HATPase_dom"/>
</dbReference>
<keyword evidence="8" id="KW-0547">Nucleotide-binding</keyword>
<keyword evidence="14" id="KW-0472">Membrane</keyword>
<name>A0ABW4NFL3_9SPHN</name>
<dbReference type="PANTHER" id="PTHR43065:SF46">
    <property type="entry name" value="C4-DICARBOXYLATE TRANSPORT SENSOR PROTEIN DCTB"/>
    <property type="match status" value="1"/>
</dbReference>
<dbReference type="InterPro" id="IPR003661">
    <property type="entry name" value="HisK_dim/P_dom"/>
</dbReference>
<dbReference type="InterPro" id="IPR005467">
    <property type="entry name" value="His_kinase_dom"/>
</dbReference>
<dbReference type="GO" id="GO:0005524">
    <property type="term" value="F:ATP binding"/>
    <property type="evidence" value="ECO:0007669"/>
    <property type="project" value="UniProtKB-KW"/>
</dbReference>
<dbReference type="SUPFAM" id="SSF103190">
    <property type="entry name" value="Sensory domain-like"/>
    <property type="match status" value="1"/>
</dbReference>
<evidence type="ECO:0000256" key="11">
    <source>
        <dbReference type="ARBA" id="ARBA00022989"/>
    </source>
</evidence>
<keyword evidence="6" id="KW-0808">Transferase</keyword>
<gene>
    <name evidence="16" type="ORF">ACFSC3_11995</name>
</gene>
<keyword evidence="5" id="KW-0597">Phosphoprotein</keyword>
<dbReference type="CDD" id="cd00075">
    <property type="entry name" value="HATPase"/>
    <property type="match status" value="1"/>
</dbReference>
<dbReference type="SUPFAM" id="SSF55874">
    <property type="entry name" value="ATPase domain of HSP90 chaperone/DNA topoisomerase II/histidine kinase"/>
    <property type="match status" value="1"/>
</dbReference>
<keyword evidence="11 14" id="KW-1133">Transmembrane helix</keyword>
<evidence type="ECO:0000256" key="2">
    <source>
        <dbReference type="ARBA" id="ARBA00004651"/>
    </source>
</evidence>
<keyword evidence="10 16" id="KW-0067">ATP-binding</keyword>
<dbReference type="Proteomes" id="UP001597283">
    <property type="component" value="Unassembled WGS sequence"/>
</dbReference>
<keyword evidence="4" id="KW-1003">Cell membrane</keyword>
<evidence type="ECO:0000256" key="4">
    <source>
        <dbReference type="ARBA" id="ARBA00022475"/>
    </source>
</evidence>
<comment type="caution">
    <text evidence="16">The sequence shown here is derived from an EMBL/GenBank/DDBJ whole genome shotgun (WGS) entry which is preliminary data.</text>
</comment>
<evidence type="ECO:0000313" key="16">
    <source>
        <dbReference type="EMBL" id="MFD1788294.1"/>
    </source>
</evidence>
<dbReference type="InterPro" id="IPR017055">
    <property type="entry name" value="Sig_transdc_His_kinase_DctB"/>
</dbReference>
<evidence type="ECO:0000256" key="14">
    <source>
        <dbReference type="SAM" id="Phobius"/>
    </source>
</evidence>
<evidence type="ECO:0000256" key="1">
    <source>
        <dbReference type="ARBA" id="ARBA00000085"/>
    </source>
</evidence>
<dbReference type="SMART" id="SM00387">
    <property type="entry name" value="HATPase_c"/>
    <property type="match status" value="1"/>
</dbReference>
<evidence type="ECO:0000256" key="6">
    <source>
        <dbReference type="ARBA" id="ARBA00022679"/>
    </source>
</evidence>
<dbReference type="PRINTS" id="PR00344">
    <property type="entry name" value="BCTRLSENSOR"/>
</dbReference>
<proteinExistence type="predicted"/>
<evidence type="ECO:0000256" key="9">
    <source>
        <dbReference type="ARBA" id="ARBA00022777"/>
    </source>
</evidence>
<dbReference type="SMART" id="SM00388">
    <property type="entry name" value="HisKA"/>
    <property type="match status" value="1"/>
</dbReference>
<organism evidence="16 17">
    <name type="scientific">Sphingomonas floccifaciens</name>
    <dbReference type="NCBI Taxonomy" id="1844115"/>
    <lineage>
        <taxon>Bacteria</taxon>
        <taxon>Pseudomonadati</taxon>
        <taxon>Pseudomonadota</taxon>
        <taxon>Alphaproteobacteria</taxon>
        <taxon>Sphingomonadales</taxon>
        <taxon>Sphingomonadaceae</taxon>
        <taxon>Sphingomonas</taxon>
    </lineage>
</organism>
<dbReference type="Gene3D" id="1.10.287.130">
    <property type="match status" value="1"/>
</dbReference>
<dbReference type="Gene3D" id="3.30.565.10">
    <property type="entry name" value="Histidine kinase-like ATPase, C-terminal domain"/>
    <property type="match status" value="1"/>
</dbReference>
<dbReference type="PANTHER" id="PTHR43065">
    <property type="entry name" value="SENSOR HISTIDINE KINASE"/>
    <property type="match status" value="1"/>
</dbReference>
<dbReference type="Pfam" id="PF00512">
    <property type="entry name" value="HisKA"/>
    <property type="match status" value="1"/>
</dbReference>
<evidence type="ECO:0000256" key="10">
    <source>
        <dbReference type="ARBA" id="ARBA00022840"/>
    </source>
</evidence>
<sequence>MLVRFGGWRLILTVVGIAALAGAFAIVFGSASRRDAIVVARQQAERRATLEAGTLIADVGKFRVLPYVLTELPDVRGALVDRSPTAVARLDATLRALTQQTGATVFYAIDRDGTARSASNAGDSDSFVGYDFRFRPYFLEAMRRGDSEYFAQGSVTGRPGLFLARRAGPAAAPAGVIVVKIEFDRIERLWRSAAQMSLVVDRDGVIVIGTQPDLRFRTIAPLAPDRRRALEASRQYGDRKLHDAGLRFADDGSARDAGGLRYLVIEQRLPVLGWRHFHLEPLQPILAAADFRTRVATLILTLVLTGLAALIGWSGLRRRRIEAAREQLETEVAKRTVELTDAYDRLQRESDERARADSRYRAAREELAQANRLGSIGTITTSVAHEVNQPLTAIRTASENSLKLLARGRIEQVAENLSLIVGLTQRIGAITGELLSYARRGRGAPKQVPLDEILDGALMLVGDSFRRAGVTLDIDRGPGLPPIRVGRIRIEQVLVNLLTNALDAVADTPGGRVRLLASTDGDHIRLSVEDNGPGVAPDMVETVFQPFFTGKRGGTGLGLGISREIVADHGGTLSVARSALGGAAFVVNLPRDGKEPL</sequence>
<evidence type="ECO:0000256" key="8">
    <source>
        <dbReference type="ARBA" id="ARBA00022741"/>
    </source>
</evidence>
<protein>
    <recommendedName>
        <fullName evidence="3">histidine kinase</fullName>
        <ecNumber evidence="3">2.7.13.3</ecNumber>
    </recommendedName>
</protein>
<keyword evidence="9" id="KW-0418">Kinase</keyword>
<keyword evidence="17" id="KW-1185">Reference proteome</keyword>
<reference evidence="17" key="1">
    <citation type="journal article" date="2019" name="Int. J. Syst. Evol. Microbiol.">
        <title>The Global Catalogue of Microorganisms (GCM) 10K type strain sequencing project: providing services to taxonomists for standard genome sequencing and annotation.</title>
        <authorList>
            <consortium name="The Broad Institute Genomics Platform"/>
            <consortium name="The Broad Institute Genome Sequencing Center for Infectious Disease"/>
            <person name="Wu L."/>
            <person name="Ma J."/>
        </authorList>
    </citation>
    <scope>NUCLEOTIDE SEQUENCE [LARGE SCALE GENOMIC DNA]</scope>
    <source>
        <strain evidence="17">Q85</strain>
    </source>
</reference>
<keyword evidence="12" id="KW-0902">Two-component regulatory system</keyword>
<dbReference type="PIRSF" id="PIRSF036431">
    <property type="entry name" value="STHK_DctB"/>
    <property type="match status" value="1"/>
</dbReference>
<dbReference type="CDD" id="cd00082">
    <property type="entry name" value="HisKA"/>
    <property type="match status" value="1"/>
</dbReference>
<dbReference type="InterPro" id="IPR036097">
    <property type="entry name" value="HisK_dim/P_sf"/>
</dbReference>
<dbReference type="Gene3D" id="3.30.450.20">
    <property type="entry name" value="PAS domain"/>
    <property type="match status" value="2"/>
</dbReference>
<evidence type="ECO:0000256" key="3">
    <source>
        <dbReference type="ARBA" id="ARBA00012438"/>
    </source>
</evidence>
<dbReference type="EC" id="2.7.13.3" evidence="3"/>
<keyword evidence="13" id="KW-0175">Coiled coil</keyword>
<evidence type="ECO:0000313" key="17">
    <source>
        <dbReference type="Proteomes" id="UP001597283"/>
    </source>
</evidence>
<accession>A0ABW4NFL3</accession>
<evidence type="ECO:0000256" key="12">
    <source>
        <dbReference type="ARBA" id="ARBA00023012"/>
    </source>
</evidence>
<comment type="catalytic activity">
    <reaction evidence="1">
        <text>ATP + protein L-histidine = ADP + protein N-phospho-L-histidine.</text>
        <dbReference type="EC" id="2.7.13.3"/>
    </reaction>
</comment>
<feature type="transmembrane region" description="Helical" evidence="14">
    <location>
        <begin position="295"/>
        <end position="316"/>
    </location>
</feature>